<dbReference type="Ensembl" id="ENSCVAT00000008213.1">
    <property type="protein sequence ID" value="ENSCVAP00000004513.1"/>
    <property type="gene ID" value="ENSCVAG00000006106.1"/>
</dbReference>
<keyword evidence="2" id="KW-0677">Repeat</keyword>
<dbReference type="PANTHER" id="PTHR19932:SF10">
    <property type="entry name" value="WD REPEAT AND HMG-BOX DNA-BINDING PROTEIN 1"/>
    <property type="match status" value="1"/>
</dbReference>
<dbReference type="InterPro" id="IPR015943">
    <property type="entry name" value="WD40/YVTN_repeat-like_dom_sf"/>
</dbReference>
<dbReference type="PROSITE" id="PS00678">
    <property type="entry name" value="WD_REPEATS_1"/>
    <property type="match status" value="1"/>
</dbReference>
<feature type="repeat" description="WD" evidence="3">
    <location>
        <begin position="233"/>
        <end position="267"/>
    </location>
</feature>
<dbReference type="Gene3D" id="2.130.10.10">
    <property type="entry name" value="YVTN repeat-like/Quinoprotein amine dehydrogenase"/>
    <property type="match status" value="3"/>
</dbReference>
<dbReference type="InterPro" id="IPR019775">
    <property type="entry name" value="WD40_repeat_CS"/>
</dbReference>
<dbReference type="GO" id="GO:0003682">
    <property type="term" value="F:chromatin binding"/>
    <property type="evidence" value="ECO:0007669"/>
    <property type="project" value="TreeGrafter"/>
</dbReference>
<evidence type="ECO:0000256" key="1">
    <source>
        <dbReference type="ARBA" id="ARBA00022574"/>
    </source>
</evidence>
<feature type="domain" description="WDHD1 first WD40" evidence="4">
    <location>
        <begin position="9"/>
        <end position="299"/>
    </location>
</feature>
<dbReference type="InterPro" id="IPR001680">
    <property type="entry name" value="WD40_rpt"/>
</dbReference>
<dbReference type="GeneTree" id="ENSGT00390000002030"/>
<dbReference type="FunFam" id="2.130.10.10:FF:001715">
    <property type="entry name" value="WD repeat and HMG-box DNA-binding protein 1"/>
    <property type="match status" value="1"/>
</dbReference>
<dbReference type="Proteomes" id="UP000265020">
    <property type="component" value="Unassembled WGS sequence"/>
</dbReference>
<dbReference type="Pfam" id="PF24817">
    <property type="entry name" value="WD40_WDHD1_1st"/>
    <property type="match status" value="1"/>
</dbReference>
<name>A0A3Q2CH75_CYPVA</name>
<dbReference type="PROSITE" id="PS50082">
    <property type="entry name" value="WD_REPEATS_2"/>
    <property type="match status" value="3"/>
</dbReference>
<feature type="repeat" description="WD" evidence="3">
    <location>
        <begin position="9"/>
        <end position="41"/>
    </location>
</feature>
<keyword evidence="1 3" id="KW-0853">WD repeat</keyword>
<reference evidence="5" key="2">
    <citation type="submission" date="2025-09" db="UniProtKB">
        <authorList>
            <consortium name="Ensembl"/>
        </authorList>
    </citation>
    <scope>IDENTIFICATION</scope>
</reference>
<dbReference type="PANTHER" id="PTHR19932">
    <property type="entry name" value="WD REPEAT AND HMG-BOX DNA BINDING PROTEIN"/>
    <property type="match status" value="1"/>
</dbReference>
<dbReference type="PROSITE" id="PS50294">
    <property type="entry name" value="WD_REPEATS_REGION"/>
    <property type="match status" value="2"/>
</dbReference>
<accession>A0A3Q2CH75</accession>
<sequence>MPCERKPMRYGHSEGHTEVCFDDTGRYIVTCGNDGDVRIWESLDDDDPKFITVGEKAYSLALKKGKLVTASSNNTVQIHTFPDGDPDGILTRFTTNATHVTFNSSGSRVAAGSSDFMVKVVEVSDSSRQKTLRGHEAPILSVSFDPKDEYLASASCDGSVVVWNIEEQTQVISWPLLQKTNDVSNAKSLCRLSFQPGAGKFLAVPVETKVHLYERGSWDLVGMLSDDLLTQPINVVAWSPCSTFLAAGSIGGLLTVWDVNSKLCVERQKHEKGFTVCSLAWNPSGRQIVYTDTEGCLGISLIKKEHMSRLHHLLFTVS</sequence>
<dbReference type="InterPro" id="IPR057646">
    <property type="entry name" value="WD40_WDHD1_1st"/>
</dbReference>
<dbReference type="SUPFAM" id="SSF50978">
    <property type="entry name" value="WD40 repeat-like"/>
    <property type="match status" value="1"/>
</dbReference>
<reference evidence="5" key="1">
    <citation type="submission" date="2025-08" db="UniProtKB">
        <authorList>
            <consortium name="Ensembl"/>
        </authorList>
    </citation>
    <scope>IDENTIFICATION</scope>
</reference>
<evidence type="ECO:0000259" key="4">
    <source>
        <dbReference type="Pfam" id="PF24817"/>
    </source>
</evidence>
<dbReference type="GO" id="GO:0043596">
    <property type="term" value="C:nuclear replication fork"/>
    <property type="evidence" value="ECO:0007669"/>
    <property type="project" value="TreeGrafter"/>
</dbReference>
<dbReference type="AlphaFoldDB" id="A0A3Q2CH75"/>
<dbReference type="OMA" id="ATEFAYC"/>
<dbReference type="GO" id="GO:0000278">
    <property type="term" value="P:mitotic cell cycle"/>
    <property type="evidence" value="ECO:0007669"/>
    <property type="project" value="TreeGrafter"/>
</dbReference>
<proteinExistence type="predicted"/>
<evidence type="ECO:0000313" key="6">
    <source>
        <dbReference type="Proteomes" id="UP000265020"/>
    </source>
</evidence>
<dbReference type="SMART" id="SM00320">
    <property type="entry name" value="WD40"/>
    <property type="match status" value="5"/>
</dbReference>
<evidence type="ECO:0000256" key="2">
    <source>
        <dbReference type="ARBA" id="ARBA00022737"/>
    </source>
</evidence>
<dbReference type="GO" id="GO:0006281">
    <property type="term" value="P:DNA repair"/>
    <property type="evidence" value="ECO:0007669"/>
    <property type="project" value="TreeGrafter"/>
</dbReference>
<dbReference type="InterPro" id="IPR036322">
    <property type="entry name" value="WD40_repeat_dom_sf"/>
</dbReference>
<evidence type="ECO:0000256" key="3">
    <source>
        <dbReference type="PROSITE-ProRule" id="PRU00221"/>
    </source>
</evidence>
<feature type="repeat" description="WD" evidence="3">
    <location>
        <begin position="132"/>
        <end position="173"/>
    </location>
</feature>
<evidence type="ECO:0000313" key="5">
    <source>
        <dbReference type="Ensembl" id="ENSCVAP00000004513.1"/>
    </source>
</evidence>
<protein>
    <submittedName>
        <fullName evidence="5">WD repeat and HMG-box DNA binding protein 1</fullName>
    </submittedName>
</protein>
<keyword evidence="6" id="KW-1185">Reference proteome</keyword>
<dbReference type="GO" id="GO:0006261">
    <property type="term" value="P:DNA-templated DNA replication"/>
    <property type="evidence" value="ECO:0007669"/>
    <property type="project" value="TreeGrafter"/>
</dbReference>
<organism evidence="5 6">
    <name type="scientific">Cyprinodon variegatus</name>
    <name type="common">Sheepshead minnow</name>
    <dbReference type="NCBI Taxonomy" id="28743"/>
    <lineage>
        <taxon>Eukaryota</taxon>
        <taxon>Metazoa</taxon>
        <taxon>Chordata</taxon>
        <taxon>Craniata</taxon>
        <taxon>Vertebrata</taxon>
        <taxon>Euteleostomi</taxon>
        <taxon>Actinopterygii</taxon>
        <taxon>Neopterygii</taxon>
        <taxon>Teleostei</taxon>
        <taxon>Neoteleostei</taxon>
        <taxon>Acanthomorphata</taxon>
        <taxon>Ovalentaria</taxon>
        <taxon>Atherinomorphae</taxon>
        <taxon>Cyprinodontiformes</taxon>
        <taxon>Cyprinodontidae</taxon>
        <taxon>Cyprinodon</taxon>
    </lineage>
</organism>